<feature type="region of interest" description="Disordered" evidence="1">
    <location>
        <begin position="330"/>
        <end position="358"/>
    </location>
</feature>
<dbReference type="InterPro" id="IPR005135">
    <property type="entry name" value="Endo/exonuclease/phosphatase"/>
</dbReference>
<feature type="compositionally biased region" description="Basic and acidic residues" evidence="1">
    <location>
        <begin position="332"/>
        <end position="358"/>
    </location>
</feature>
<dbReference type="Pfam" id="PF03372">
    <property type="entry name" value="Exo_endo_phos"/>
    <property type="match status" value="1"/>
</dbReference>
<keyword evidence="2" id="KW-0472">Membrane</keyword>
<reference evidence="4" key="1">
    <citation type="journal article" date="2020" name="mSystems">
        <title>Genome- and Community-Level Interaction Insights into Carbon Utilization and Element Cycling Functions of Hydrothermarchaeota in Hydrothermal Sediment.</title>
        <authorList>
            <person name="Zhou Z."/>
            <person name="Liu Y."/>
            <person name="Xu W."/>
            <person name="Pan J."/>
            <person name="Luo Z.H."/>
            <person name="Li M."/>
        </authorList>
    </citation>
    <scope>NUCLEOTIDE SEQUENCE [LARGE SCALE GENOMIC DNA]</scope>
    <source>
        <strain evidence="4">HyVt-345</strain>
    </source>
</reference>
<feature type="transmembrane region" description="Helical" evidence="2">
    <location>
        <begin position="36"/>
        <end position="56"/>
    </location>
</feature>
<evidence type="ECO:0000256" key="1">
    <source>
        <dbReference type="SAM" id="MobiDB-lite"/>
    </source>
</evidence>
<dbReference type="InterPro" id="IPR036691">
    <property type="entry name" value="Endo/exonu/phosph_ase_sf"/>
</dbReference>
<name>A0A831VR67_9FLAO</name>
<feature type="domain" description="Endonuclease/exonuclease/phosphatase" evidence="3">
    <location>
        <begin position="110"/>
        <end position="314"/>
    </location>
</feature>
<organism evidence="4">
    <name type="scientific">Pricia antarctica</name>
    <dbReference type="NCBI Taxonomy" id="641691"/>
    <lineage>
        <taxon>Bacteria</taxon>
        <taxon>Pseudomonadati</taxon>
        <taxon>Bacteroidota</taxon>
        <taxon>Flavobacteriia</taxon>
        <taxon>Flavobacteriales</taxon>
        <taxon>Flavobacteriaceae</taxon>
        <taxon>Pricia</taxon>
    </lineage>
</organism>
<keyword evidence="4" id="KW-0378">Hydrolase</keyword>
<dbReference type="AlphaFoldDB" id="A0A831VR67"/>
<dbReference type="Proteomes" id="UP000886191">
    <property type="component" value="Unassembled WGS sequence"/>
</dbReference>
<dbReference type="EMBL" id="DRGL01000037">
    <property type="protein sequence ID" value="HEA21408.1"/>
    <property type="molecule type" value="Genomic_DNA"/>
</dbReference>
<comment type="caution">
    <text evidence="4">The sequence shown here is derived from an EMBL/GenBank/DDBJ whole genome shotgun (WGS) entry which is preliminary data.</text>
</comment>
<evidence type="ECO:0000256" key="2">
    <source>
        <dbReference type="SAM" id="Phobius"/>
    </source>
</evidence>
<accession>A0A831VR67</accession>
<feature type="transmembrane region" description="Helical" evidence="2">
    <location>
        <begin position="6"/>
        <end position="24"/>
    </location>
</feature>
<keyword evidence="2" id="KW-1133">Transmembrane helix</keyword>
<keyword evidence="4" id="KW-0540">Nuclease</keyword>
<feature type="transmembrane region" description="Helical" evidence="2">
    <location>
        <begin position="62"/>
        <end position="79"/>
    </location>
</feature>
<dbReference type="GO" id="GO:0004519">
    <property type="term" value="F:endonuclease activity"/>
    <property type="evidence" value="ECO:0007669"/>
    <property type="project" value="UniProtKB-KW"/>
</dbReference>
<protein>
    <submittedName>
        <fullName evidence="4">Endonuclease</fullName>
    </submittedName>
</protein>
<evidence type="ECO:0000259" key="3">
    <source>
        <dbReference type="Pfam" id="PF03372"/>
    </source>
</evidence>
<sequence>MDWPEILTLTFNLFMCIPTLASLTKLDNWWVRGFDFPRVQISALIVVSILLSLWVYNFEHDWHFVITGVLIICLIYQLVKIYPYTFIAPKQVVAYEGDDSKEHISILVSNVLTENRAYKRFTDLVQDRNPDMFLTLETDKKWENALAPLEKDYEYSAKIPLSNLYGMHLYSKLVLEDIEIKFLVKDDIPSIHGFVRLPNGKKVAIHCLHPRPPSPSESDSSTERDAELLLVAREINVDDGPVLVFGDFNDVAWSRTALLFQKISGLLDPRRGRGFFNTYNANYRLLRWPLDHVFHTKNFTLIELARCEHIGSDHFPMYIKLNYSEEAEEIQEAPKADKEDKEFADEKVEKASPKERSL</sequence>
<evidence type="ECO:0000313" key="4">
    <source>
        <dbReference type="EMBL" id="HEA21408.1"/>
    </source>
</evidence>
<dbReference type="SUPFAM" id="SSF56219">
    <property type="entry name" value="DNase I-like"/>
    <property type="match status" value="1"/>
</dbReference>
<gene>
    <name evidence="4" type="ORF">ENH87_10860</name>
</gene>
<keyword evidence="2" id="KW-0812">Transmembrane</keyword>
<dbReference type="Gene3D" id="3.60.10.10">
    <property type="entry name" value="Endonuclease/exonuclease/phosphatase"/>
    <property type="match status" value="1"/>
</dbReference>
<keyword evidence="4" id="KW-0255">Endonuclease</keyword>
<proteinExistence type="predicted"/>